<name>A0A7S4MFS0_9EUKA</name>
<dbReference type="EMBL" id="HBKO01019332">
    <property type="protein sequence ID" value="CAE2220434.1"/>
    <property type="molecule type" value="Transcribed_RNA"/>
</dbReference>
<organism evidence="1">
    <name type="scientific">Prymnesium polylepis</name>
    <dbReference type="NCBI Taxonomy" id="72548"/>
    <lineage>
        <taxon>Eukaryota</taxon>
        <taxon>Haptista</taxon>
        <taxon>Haptophyta</taxon>
        <taxon>Prymnesiophyceae</taxon>
        <taxon>Prymnesiales</taxon>
        <taxon>Prymnesiaceae</taxon>
        <taxon>Prymnesium</taxon>
    </lineage>
</organism>
<reference evidence="1" key="1">
    <citation type="submission" date="2021-01" db="EMBL/GenBank/DDBJ databases">
        <authorList>
            <person name="Corre E."/>
            <person name="Pelletier E."/>
            <person name="Niang G."/>
            <person name="Scheremetjew M."/>
            <person name="Finn R."/>
            <person name="Kale V."/>
            <person name="Holt S."/>
            <person name="Cochrane G."/>
            <person name="Meng A."/>
            <person name="Brown T."/>
            <person name="Cohen L."/>
        </authorList>
    </citation>
    <scope>NUCLEOTIDE SEQUENCE</scope>
    <source>
        <strain evidence="1">UIO037</strain>
    </source>
</reference>
<gene>
    <name evidence="1" type="ORF">CPOL0286_LOCUS8795</name>
</gene>
<proteinExistence type="predicted"/>
<protein>
    <submittedName>
        <fullName evidence="1">Uncharacterized protein</fullName>
    </submittedName>
</protein>
<dbReference type="AlphaFoldDB" id="A0A7S4MFS0"/>
<accession>A0A7S4MFS0</accession>
<sequence length="134" mass="13989">MVAPADLLSTEQVSGCWLTGPAGGAHCYGLQAHGPNTLIGNPPECIMGLPLPPCISSCSCQPQVYAREEGTNTFRSAHEGISIRFKSPRELTSNQFGASCRNPISIKICVVPACVANTIAHCCLTCDTGGIPMA</sequence>
<evidence type="ECO:0000313" key="1">
    <source>
        <dbReference type="EMBL" id="CAE2220434.1"/>
    </source>
</evidence>